<dbReference type="GO" id="GO:0006779">
    <property type="term" value="P:porphyrin-containing compound biosynthetic process"/>
    <property type="evidence" value="ECO:0007669"/>
    <property type="project" value="InterPro"/>
</dbReference>
<name>A0A9D1T957_9FIRM</name>
<protein>
    <submittedName>
        <fullName evidence="2">Uroporphyrinogen decarboxylase (URO-D)</fullName>
    </submittedName>
</protein>
<accession>A0A9D1T957</accession>
<dbReference type="InterPro" id="IPR038071">
    <property type="entry name" value="UROD/MetE-like_sf"/>
</dbReference>
<dbReference type="InterPro" id="IPR052024">
    <property type="entry name" value="Methanogen_methyltrans"/>
</dbReference>
<sequence length="327" mass="37306">MLNARDNFLETLHHGKPDAFVNEWEPFGFVFDPLMGVTLVAQPGKYIVDGWGTTIYMGENEPGAMPIVREDNKAIPDVTEWKKYIKSPDIKQKLDWTAAKEQADAIHKENKLTTSLMATGLFEQSHYLMGFEDTLMNLLLEPEAMGELLDYITDYKLTYAQILVENLHPDVVLFHDDWGSKTSLFMSPEVWREMIKPRYQKIYGYFKSEGVIIIHHSDSYCQPIAKDMIDIQMDVWQGVLPQNDIPAIQKETEGKLILMGGLDASIMDLKDYKEDVIRGEVARACREYAPGGSFIPCLTYGGEGSIFPGVNDIIMDEIRNQNKIYFK</sequence>
<dbReference type="InterPro" id="IPR000257">
    <property type="entry name" value="Uroporphyrinogen_deCOase"/>
</dbReference>
<reference evidence="2" key="1">
    <citation type="submission" date="2020-10" db="EMBL/GenBank/DDBJ databases">
        <authorList>
            <person name="Gilroy R."/>
        </authorList>
    </citation>
    <scope>NUCLEOTIDE SEQUENCE</scope>
    <source>
        <strain evidence="2">CHK188-20938</strain>
    </source>
</reference>
<evidence type="ECO:0000259" key="1">
    <source>
        <dbReference type="Pfam" id="PF01208"/>
    </source>
</evidence>
<dbReference type="GO" id="GO:0004853">
    <property type="term" value="F:uroporphyrinogen decarboxylase activity"/>
    <property type="evidence" value="ECO:0007669"/>
    <property type="project" value="InterPro"/>
</dbReference>
<dbReference type="AlphaFoldDB" id="A0A9D1T957"/>
<dbReference type="PANTHER" id="PTHR47099:SF1">
    <property type="entry name" value="METHYLCOBAMIDE:COM METHYLTRANSFERASE MTBA"/>
    <property type="match status" value="1"/>
</dbReference>
<comment type="caution">
    <text evidence="2">The sequence shown here is derived from an EMBL/GenBank/DDBJ whole genome shotgun (WGS) entry which is preliminary data.</text>
</comment>
<dbReference type="Gene3D" id="3.20.20.210">
    <property type="match status" value="1"/>
</dbReference>
<dbReference type="Pfam" id="PF01208">
    <property type="entry name" value="URO-D"/>
    <property type="match status" value="1"/>
</dbReference>
<gene>
    <name evidence="2" type="ORF">IAB71_01440</name>
</gene>
<dbReference type="SUPFAM" id="SSF51726">
    <property type="entry name" value="UROD/MetE-like"/>
    <property type="match status" value="1"/>
</dbReference>
<proteinExistence type="predicted"/>
<organism evidence="2 3">
    <name type="scientific">Candidatus Scatomonas pullistercoris</name>
    <dbReference type="NCBI Taxonomy" id="2840920"/>
    <lineage>
        <taxon>Bacteria</taxon>
        <taxon>Bacillati</taxon>
        <taxon>Bacillota</taxon>
        <taxon>Clostridia</taxon>
        <taxon>Lachnospirales</taxon>
        <taxon>Lachnospiraceae</taxon>
        <taxon>Lachnospiraceae incertae sedis</taxon>
        <taxon>Candidatus Scatomonas</taxon>
    </lineage>
</organism>
<reference evidence="2" key="2">
    <citation type="journal article" date="2021" name="PeerJ">
        <title>Extensive microbial diversity within the chicken gut microbiome revealed by metagenomics and culture.</title>
        <authorList>
            <person name="Gilroy R."/>
            <person name="Ravi A."/>
            <person name="Getino M."/>
            <person name="Pursley I."/>
            <person name="Horton D.L."/>
            <person name="Alikhan N.F."/>
            <person name="Baker D."/>
            <person name="Gharbi K."/>
            <person name="Hall N."/>
            <person name="Watson M."/>
            <person name="Adriaenssens E.M."/>
            <person name="Foster-Nyarko E."/>
            <person name="Jarju S."/>
            <person name="Secka A."/>
            <person name="Antonio M."/>
            <person name="Oren A."/>
            <person name="Chaudhuri R.R."/>
            <person name="La Ragione R."/>
            <person name="Hildebrand F."/>
            <person name="Pallen M.J."/>
        </authorList>
    </citation>
    <scope>NUCLEOTIDE SEQUENCE</scope>
    <source>
        <strain evidence="2">CHK188-20938</strain>
    </source>
</reference>
<dbReference type="PANTHER" id="PTHR47099">
    <property type="entry name" value="METHYLCOBAMIDE:COM METHYLTRANSFERASE MTBA"/>
    <property type="match status" value="1"/>
</dbReference>
<dbReference type="Proteomes" id="UP000824169">
    <property type="component" value="Unassembled WGS sequence"/>
</dbReference>
<dbReference type="EMBL" id="DVOO01000005">
    <property type="protein sequence ID" value="HIV24444.1"/>
    <property type="molecule type" value="Genomic_DNA"/>
</dbReference>
<evidence type="ECO:0000313" key="2">
    <source>
        <dbReference type="EMBL" id="HIV24444.1"/>
    </source>
</evidence>
<evidence type="ECO:0000313" key="3">
    <source>
        <dbReference type="Proteomes" id="UP000824169"/>
    </source>
</evidence>
<feature type="domain" description="Uroporphyrinogen decarboxylase (URO-D)" evidence="1">
    <location>
        <begin position="52"/>
        <end position="295"/>
    </location>
</feature>